<dbReference type="Pfam" id="PF01984">
    <property type="entry name" value="dsDNA_bind"/>
    <property type="match status" value="1"/>
</dbReference>
<name>A0A813DUU5_POLGL</name>
<feature type="compositionally biased region" description="Basic and acidic residues" evidence="2">
    <location>
        <begin position="31"/>
        <end position="42"/>
    </location>
</feature>
<dbReference type="Proteomes" id="UP000654075">
    <property type="component" value="Unassembled WGS sequence"/>
</dbReference>
<dbReference type="GO" id="GO:0005634">
    <property type="term" value="C:nucleus"/>
    <property type="evidence" value="ECO:0007669"/>
    <property type="project" value="TreeGrafter"/>
</dbReference>
<organism evidence="3 4">
    <name type="scientific">Polarella glacialis</name>
    <name type="common">Dinoflagellate</name>
    <dbReference type="NCBI Taxonomy" id="89957"/>
    <lineage>
        <taxon>Eukaryota</taxon>
        <taxon>Sar</taxon>
        <taxon>Alveolata</taxon>
        <taxon>Dinophyceae</taxon>
        <taxon>Suessiales</taxon>
        <taxon>Suessiaceae</taxon>
        <taxon>Polarella</taxon>
    </lineage>
</organism>
<feature type="region of interest" description="Disordered" evidence="2">
    <location>
        <begin position="106"/>
        <end position="131"/>
    </location>
</feature>
<proteinExistence type="inferred from homology"/>
<evidence type="ECO:0000256" key="1">
    <source>
        <dbReference type="ARBA" id="ARBA00010490"/>
    </source>
</evidence>
<dbReference type="SUPFAM" id="SSF46950">
    <property type="entry name" value="Double-stranded DNA-binding domain"/>
    <property type="match status" value="1"/>
</dbReference>
<dbReference type="PANTHER" id="PTHR10840">
    <property type="entry name" value="PROGRAMMED CELL DEATH PROTEIN 5"/>
    <property type="match status" value="1"/>
</dbReference>
<dbReference type="PIRSF" id="PIRSF015730">
    <property type="entry name" value="TFAR19"/>
    <property type="match status" value="1"/>
</dbReference>
<protein>
    <recommendedName>
        <fullName evidence="5">Programmed cell death protein 5</fullName>
    </recommendedName>
</protein>
<evidence type="ECO:0008006" key="5">
    <source>
        <dbReference type="Google" id="ProtNLM"/>
    </source>
</evidence>
<feature type="region of interest" description="Disordered" evidence="2">
    <location>
        <begin position="1"/>
        <end position="42"/>
    </location>
</feature>
<comment type="similarity">
    <text evidence="1">Belongs to the PDCD5 family.</text>
</comment>
<dbReference type="AlphaFoldDB" id="A0A813DUU5"/>
<evidence type="ECO:0000313" key="4">
    <source>
        <dbReference type="Proteomes" id="UP000654075"/>
    </source>
</evidence>
<gene>
    <name evidence="3" type="ORF">PGLA1383_LOCUS11100</name>
</gene>
<dbReference type="GO" id="GO:0003677">
    <property type="term" value="F:DNA binding"/>
    <property type="evidence" value="ECO:0007669"/>
    <property type="project" value="InterPro"/>
</dbReference>
<dbReference type="InterPro" id="IPR002836">
    <property type="entry name" value="PDCD5-like"/>
</dbReference>
<accession>A0A813DUU5</accession>
<feature type="compositionally biased region" description="Low complexity" evidence="2">
    <location>
        <begin position="13"/>
        <end position="30"/>
    </location>
</feature>
<dbReference type="InterPro" id="IPR036883">
    <property type="entry name" value="PDCD5-like_sf"/>
</dbReference>
<evidence type="ECO:0000256" key="2">
    <source>
        <dbReference type="SAM" id="MobiDB-lite"/>
    </source>
</evidence>
<reference evidence="3" key="1">
    <citation type="submission" date="2021-02" db="EMBL/GenBank/DDBJ databases">
        <authorList>
            <person name="Dougan E. K."/>
            <person name="Rhodes N."/>
            <person name="Thang M."/>
            <person name="Chan C."/>
        </authorList>
    </citation>
    <scope>NUCLEOTIDE SEQUENCE</scope>
</reference>
<sequence length="131" mass="14791">MSGMSAEEEARARQQAGQMSGQEEQMSQMAEKQEKMKNQEEQKRVMVRQILEPEALERLNRVGLVKPEKRQQVEMALLNIAQSGQLTEKISDASLVQLIEKVSGMSASASTVTIQRKRRDDSDDDIDLDNL</sequence>
<dbReference type="GO" id="GO:0005829">
    <property type="term" value="C:cytosol"/>
    <property type="evidence" value="ECO:0007669"/>
    <property type="project" value="TreeGrafter"/>
</dbReference>
<evidence type="ECO:0000313" key="3">
    <source>
        <dbReference type="EMBL" id="CAE8592446.1"/>
    </source>
</evidence>
<dbReference type="OrthoDB" id="10252486at2759"/>
<dbReference type="Gene3D" id="1.10.8.140">
    <property type="entry name" value="PDCD5-like"/>
    <property type="match status" value="1"/>
</dbReference>
<feature type="compositionally biased region" description="Acidic residues" evidence="2">
    <location>
        <begin position="122"/>
        <end position="131"/>
    </location>
</feature>
<comment type="caution">
    <text evidence="3">The sequence shown here is derived from an EMBL/GenBank/DDBJ whole genome shotgun (WGS) entry which is preliminary data.</text>
</comment>
<dbReference type="OMA" id="QAENQEN"/>
<keyword evidence="4" id="KW-1185">Reference proteome</keyword>
<dbReference type="PANTHER" id="PTHR10840:SF0">
    <property type="entry name" value="PROGRAMMED CELL DEATH PROTEIN 5"/>
    <property type="match status" value="1"/>
</dbReference>
<dbReference type="EMBL" id="CAJNNV010005686">
    <property type="protein sequence ID" value="CAE8592446.1"/>
    <property type="molecule type" value="Genomic_DNA"/>
</dbReference>